<dbReference type="AlphaFoldDB" id="X1GCN4"/>
<feature type="non-terminal residue" evidence="1">
    <location>
        <position position="132"/>
    </location>
</feature>
<accession>X1GCN4</accession>
<evidence type="ECO:0000313" key="1">
    <source>
        <dbReference type="EMBL" id="GAH54952.1"/>
    </source>
</evidence>
<name>X1GCN4_9ZZZZ</name>
<sequence length="132" mass="14883">MSVEQLQQISEAIDVFFVKARRGERSLANFRRLLRASERKLLPAVSEWMKLMIGELQKGLAQVKGRKANLTAERLADWKYVREQGEIMLKPVLLQVLGVGGNAIVGRKIVKQERFDPIGVEAVGWATEHSAE</sequence>
<organism evidence="1">
    <name type="scientific">marine sediment metagenome</name>
    <dbReference type="NCBI Taxonomy" id="412755"/>
    <lineage>
        <taxon>unclassified sequences</taxon>
        <taxon>metagenomes</taxon>
        <taxon>ecological metagenomes</taxon>
    </lineage>
</organism>
<proteinExistence type="predicted"/>
<reference evidence="1" key="1">
    <citation type="journal article" date="2014" name="Front. Microbiol.">
        <title>High frequency of phylogenetically diverse reductive dehalogenase-homologous genes in deep subseafloor sedimentary metagenomes.</title>
        <authorList>
            <person name="Kawai M."/>
            <person name="Futagami T."/>
            <person name="Toyoda A."/>
            <person name="Takaki Y."/>
            <person name="Nishi S."/>
            <person name="Hori S."/>
            <person name="Arai W."/>
            <person name="Tsubouchi T."/>
            <person name="Morono Y."/>
            <person name="Uchiyama I."/>
            <person name="Ito T."/>
            <person name="Fujiyama A."/>
            <person name="Inagaki F."/>
            <person name="Takami H."/>
        </authorList>
    </citation>
    <scope>NUCLEOTIDE SEQUENCE</scope>
    <source>
        <strain evidence="1">Expedition CK06-06</strain>
    </source>
</reference>
<comment type="caution">
    <text evidence="1">The sequence shown here is derived from an EMBL/GenBank/DDBJ whole genome shotgun (WGS) entry which is preliminary data.</text>
</comment>
<gene>
    <name evidence="1" type="ORF">S03H2_38271</name>
</gene>
<protein>
    <submittedName>
        <fullName evidence="1">Uncharacterized protein</fullName>
    </submittedName>
</protein>
<dbReference type="EMBL" id="BARU01023596">
    <property type="protein sequence ID" value="GAH54952.1"/>
    <property type="molecule type" value="Genomic_DNA"/>
</dbReference>